<dbReference type="InterPro" id="IPR007698">
    <property type="entry name" value="AlaDH/PNT_NAD(H)-bd"/>
</dbReference>
<feature type="domain" description="Alanine dehydrogenase/pyridine nucleotide transhydrogenase N-terminal" evidence="15">
    <location>
        <begin position="6"/>
        <end position="140"/>
    </location>
</feature>
<gene>
    <name evidence="16" type="ORF">A9Q84_10620</name>
</gene>
<accession>A0A1Y5F7A3</accession>
<dbReference type="PANTHER" id="PTHR11133:SF23">
    <property type="entry name" value="SACCHAROPINE DEHYDROGENASE [NAD(+), L-LYSINE-FORMING]"/>
    <property type="match status" value="1"/>
</dbReference>
<dbReference type="CDD" id="cd12188">
    <property type="entry name" value="SDH"/>
    <property type="match status" value="1"/>
</dbReference>
<dbReference type="Proteomes" id="UP000196531">
    <property type="component" value="Unassembled WGS sequence"/>
</dbReference>
<dbReference type="SMART" id="SM01003">
    <property type="entry name" value="AlaDh_PNT_N"/>
    <property type="match status" value="1"/>
</dbReference>
<keyword evidence="6" id="KW-0028">Amino-acid biosynthesis</keyword>
<dbReference type="GO" id="GO:0005737">
    <property type="term" value="C:cytoplasm"/>
    <property type="evidence" value="ECO:0007669"/>
    <property type="project" value="TreeGrafter"/>
</dbReference>
<evidence type="ECO:0000256" key="4">
    <source>
        <dbReference type="ARBA" id="ARBA00012847"/>
    </source>
</evidence>
<dbReference type="InterPro" id="IPR027281">
    <property type="entry name" value="Lys1"/>
</dbReference>
<evidence type="ECO:0000256" key="7">
    <source>
        <dbReference type="ARBA" id="ARBA00023002"/>
    </source>
</evidence>
<evidence type="ECO:0000256" key="2">
    <source>
        <dbReference type="ARBA" id="ARBA00005689"/>
    </source>
</evidence>
<proteinExistence type="inferred from homology"/>
<evidence type="ECO:0000259" key="15">
    <source>
        <dbReference type="SMART" id="SM01003"/>
    </source>
</evidence>
<feature type="active site" description="Proton donor" evidence="12">
    <location>
        <position position="94"/>
    </location>
</feature>
<evidence type="ECO:0000313" key="17">
    <source>
        <dbReference type="Proteomes" id="UP000196531"/>
    </source>
</evidence>
<feature type="active site" description="Proton acceptor" evidence="12">
    <location>
        <position position="76"/>
    </location>
</feature>
<dbReference type="InterPro" id="IPR051168">
    <property type="entry name" value="AASS"/>
</dbReference>
<dbReference type="PIRSF" id="PIRSF018250">
    <property type="entry name" value="Saccharopine_DH_Lys"/>
    <property type="match status" value="1"/>
</dbReference>
<dbReference type="SUPFAM" id="SSF51735">
    <property type="entry name" value="NAD(P)-binding Rossmann-fold domains"/>
    <property type="match status" value="1"/>
</dbReference>
<comment type="caution">
    <text evidence="16">The sequence shown here is derived from an EMBL/GenBank/DDBJ whole genome shotgun (WGS) entry which is preliminary data.</text>
</comment>
<dbReference type="EC" id="1.5.1.7" evidence="4"/>
<evidence type="ECO:0000256" key="5">
    <source>
        <dbReference type="ARBA" id="ARBA00021221"/>
    </source>
</evidence>
<dbReference type="PANTHER" id="PTHR11133">
    <property type="entry name" value="SACCHAROPINE DEHYDROGENASE"/>
    <property type="match status" value="1"/>
</dbReference>
<keyword evidence="9" id="KW-1015">Disulfide bond</keyword>
<evidence type="ECO:0000256" key="10">
    <source>
        <dbReference type="ARBA" id="ARBA00033228"/>
    </source>
</evidence>
<evidence type="ECO:0000256" key="9">
    <source>
        <dbReference type="ARBA" id="ARBA00023157"/>
    </source>
</evidence>
<protein>
    <recommendedName>
        <fullName evidence="5">Saccharopine dehydrogenase [NAD(+), L-lysine-forming]</fullName>
        <ecNumber evidence="4">1.5.1.7</ecNumber>
    </recommendedName>
    <alternativeName>
        <fullName evidence="10">Lysine--2-oxoglutarate reductase</fullName>
    </alternativeName>
</protein>
<evidence type="ECO:0000259" key="14">
    <source>
        <dbReference type="SMART" id="SM01002"/>
    </source>
</evidence>
<feature type="binding site" evidence="13">
    <location>
        <position position="268"/>
    </location>
    <ligand>
        <name>NAD(+)</name>
        <dbReference type="ChEBI" id="CHEBI:57540"/>
    </ligand>
</feature>
<dbReference type="GO" id="GO:0004754">
    <property type="term" value="F:saccharopine dehydrogenase (NAD+, L-lysine-forming) activity"/>
    <property type="evidence" value="ECO:0007669"/>
    <property type="project" value="UniProtKB-EC"/>
</dbReference>
<evidence type="ECO:0000256" key="8">
    <source>
        <dbReference type="ARBA" id="ARBA00023027"/>
    </source>
</evidence>
<dbReference type="UniPathway" id="UPA00033">
    <property type="reaction ID" value="UER00034"/>
</dbReference>
<feature type="binding site" evidence="13">
    <location>
        <begin position="304"/>
        <end position="307"/>
    </location>
    <ligand>
        <name>NAD(+)</name>
        <dbReference type="ChEBI" id="CHEBI:57540"/>
    </ligand>
</feature>
<evidence type="ECO:0000256" key="11">
    <source>
        <dbReference type="ARBA" id="ARBA00047860"/>
    </source>
</evidence>
<feature type="binding site" evidence="13">
    <location>
        <begin position="197"/>
        <end position="198"/>
    </location>
    <ligand>
        <name>NAD(+)</name>
        <dbReference type="ChEBI" id="CHEBI:57540"/>
    </ligand>
</feature>
<dbReference type="AlphaFoldDB" id="A0A1Y5F7A3"/>
<feature type="binding site" evidence="13">
    <location>
        <position position="222"/>
    </location>
    <ligand>
        <name>NAD(+)</name>
        <dbReference type="ChEBI" id="CHEBI:57540"/>
    </ligand>
</feature>
<dbReference type="Pfam" id="PF05222">
    <property type="entry name" value="AlaDh_PNT_N"/>
    <property type="match status" value="1"/>
</dbReference>
<reference evidence="17" key="1">
    <citation type="journal article" date="2017" name="Proc. Natl. Acad. Sci. U.S.A.">
        <title>Simulation of Deepwater Horizon oil plume reveals substrate specialization within a complex community of hydrocarbon-degraders.</title>
        <authorList>
            <person name="Hu P."/>
            <person name="Dubinsky E.A."/>
            <person name="Probst A.J."/>
            <person name="Wang J."/>
            <person name="Sieber C.M.K."/>
            <person name="Tom L.M."/>
            <person name="Gardinali P."/>
            <person name="Banfield J.F."/>
            <person name="Atlas R.M."/>
            <person name="Andersen G.L."/>
        </authorList>
    </citation>
    <scope>NUCLEOTIDE SEQUENCE [LARGE SCALE GENOMIC DNA]</scope>
</reference>
<dbReference type="InterPro" id="IPR036291">
    <property type="entry name" value="NAD(P)-bd_dom_sf"/>
</dbReference>
<comment type="pathway">
    <text evidence="1">Amino-acid biosynthesis; L-lysine biosynthesis via AAA pathway; L-lysine from L-alpha-aminoadipate (fungal route): step 3/3.</text>
</comment>
<comment type="catalytic activity">
    <reaction evidence="11">
        <text>L-saccharopine + NAD(+) + H2O = L-lysine + 2-oxoglutarate + NADH + H(+)</text>
        <dbReference type="Rhea" id="RHEA:12440"/>
        <dbReference type="ChEBI" id="CHEBI:15377"/>
        <dbReference type="ChEBI" id="CHEBI:15378"/>
        <dbReference type="ChEBI" id="CHEBI:16810"/>
        <dbReference type="ChEBI" id="CHEBI:32551"/>
        <dbReference type="ChEBI" id="CHEBI:57540"/>
        <dbReference type="ChEBI" id="CHEBI:57945"/>
        <dbReference type="ChEBI" id="CHEBI:57951"/>
        <dbReference type="EC" id="1.5.1.7"/>
    </reaction>
</comment>
<organism evidence="16 17">
    <name type="scientific">Halobacteriovorax marinus</name>
    <dbReference type="NCBI Taxonomy" id="97084"/>
    <lineage>
        <taxon>Bacteria</taxon>
        <taxon>Pseudomonadati</taxon>
        <taxon>Bdellovibrionota</taxon>
        <taxon>Bacteriovoracia</taxon>
        <taxon>Bacteriovoracales</taxon>
        <taxon>Halobacteriovoraceae</taxon>
        <taxon>Halobacteriovorax</taxon>
    </lineage>
</organism>
<dbReference type="SUPFAM" id="SSF52283">
    <property type="entry name" value="Formate/glycerate dehydrogenase catalytic domain-like"/>
    <property type="match status" value="1"/>
</dbReference>
<dbReference type="GO" id="GO:0019878">
    <property type="term" value="P:lysine biosynthetic process via aminoadipic acid"/>
    <property type="evidence" value="ECO:0007669"/>
    <property type="project" value="UniProtKB-UniPathway"/>
</dbReference>
<dbReference type="InterPro" id="IPR007886">
    <property type="entry name" value="AlaDH/PNT_N"/>
</dbReference>
<feature type="domain" description="Alanine dehydrogenase/pyridine nucleotide transhydrogenase NAD(H)-binding" evidence="14">
    <location>
        <begin position="173"/>
        <end position="303"/>
    </location>
</feature>
<sequence>MKRLIWLRHETKPFEQRCCLTPKACKELLDLGHDVIVEKSPARIFEDAEYEAAGCTLAETSSWTGAPLNAIITGLKELDDQDFALSHRHIHFAHVFKNQTGYEKTLSRFIKGEGKLFDLEYLVDENSNRIAAFGVWAGFAGAALGIDLWTHTQLSMDYNKRAPLLPYSDQLKMIEDVESRLKKIMSRPRVLVIGANGRSGQGAVKFLKAIGIEPTKWGSKDTRDIGPIKEILDYDILINCALIKEPRAPFLDHETLKLDKNLTVISDVGCDPNGPCNPLPIYKEGTTMDAPSIEIKDGLHLTAIDHLPSLLPRESSEDFCSQLLPHFKNFLNNEIEDSPWERALEVFFEKSLQVNPEIVDFVGNTPIEPTLM</sequence>
<comment type="subunit">
    <text evidence="3">Monomer.</text>
</comment>
<evidence type="ECO:0000256" key="1">
    <source>
        <dbReference type="ARBA" id="ARBA00004884"/>
    </source>
</evidence>
<name>A0A1Y5F7A3_9BACT</name>
<dbReference type="Gene3D" id="3.40.50.720">
    <property type="entry name" value="NAD(P)-binding Rossmann-like Domain"/>
    <property type="match status" value="2"/>
</dbReference>
<dbReference type="SMART" id="SM01002">
    <property type="entry name" value="AlaDh_PNT_C"/>
    <property type="match status" value="1"/>
</dbReference>
<evidence type="ECO:0000256" key="6">
    <source>
        <dbReference type="ARBA" id="ARBA00022605"/>
    </source>
</evidence>
<dbReference type="EMBL" id="MAAO01000006">
    <property type="protein sequence ID" value="OUR96786.1"/>
    <property type="molecule type" value="Genomic_DNA"/>
</dbReference>
<evidence type="ECO:0000256" key="13">
    <source>
        <dbReference type="PIRSR" id="PIRSR018250-3"/>
    </source>
</evidence>
<dbReference type="Pfam" id="PF01262">
    <property type="entry name" value="AlaDh_PNT_C"/>
    <property type="match status" value="1"/>
</dbReference>
<comment type="similarity">
    <text evidence="2">Belongs to the AlaDH/PNT family.</text>
</comment>
<evidence type="ECO:0000256" key="3">
    <source>
        <dbReference type="ARBA" id="ARBA00011245"/>
    </source>
</evidence>
<evidence type="ECO:0000256" key="12">
    <source>
        <dbReference type="PIRSR" id="PIRSR018250-1"/>
    </source>
</evidence>
<evidence type="ECO:0000313" key="16">
    <source>
        <dbReference type="EMBL" id="OUR96786.1"/>
    </source>
</evidence>
<keyword evidence="8 13" id="KW-0520">NAD</keyword>
<keyword evidence="7" id="KW-0560">Oxidoreductase</keyword>